<dbReference type="Proteomes" id="UP000827872">
    <property type="component" value="Linkage Group LG06"/>
</dbReference>
<comment type="caution">
    <text evidence="1">The sequence shown here is derived from an EMBL/GenBank/DDBJ whole genome shotgun (WGS) entry which is preliminary data.</text>
</comment>
<evidence type="ECO:0000313" key="2">
    <source>
        <dbReference type="Proteomes" id="UP000827872"/>
    </source>
</evidence>
<name>A0ACB8FMT9_9SAUR</name>
<reference evidence="1" key="1">
    <citation type="submission" date="2021-08" db="EMBL/GenBank/DDBJ databases">
        <title>The first chromosome-level gecko genome reveals the dynamic sex chromosomes of Neotropical dwarf geckos (Sphaerodactylidae: Sphaerodactylus).</title>
        <authorList>
            <person name="Pinto B.J."/>
            <person name="Keating S.E."/>
            <person name="Gamble T."/>
        </authorList>
    </citation>
    <scope>NUCLEOTIDE SEQUENCE</scope>
    <source>
        <strain evidence="1">TG3544</strain>
    </source>
</reference>
<dbReference type="EMBL" id="CM037619">
    <property type="protein sequence ID" value="KAH8006471.1"/>
    <property type="molecule type" value="Genomic_DNA"/>
</dbReference>
<sequence>MVILLLGLVPTVYCNHSKRRLLQVVSREHQSVTRLSSSPAIPVFGNPEQPSAPLVDHPGRPGTSPVTGEGGRRCQFSRPILAGRPFLTNNHGREKCGKEAARKQPSGADFAAL</sequence>
<accession>A0ACB8FMT9</accession>
<gene>
    <name evidence="1" type="ORF">K3G42_005364</name>
</gene>
<organism evidence="1 2">
    <name type="scientific">Sphaerodactylus townsendi</name>
    <dbReference type="NCBI Taxonomy" id="933632"/>
    <lineage>
        <taxon>Eukaryota</taxon>
        <taxon>Metazoa</taxon>
        <taxon>Chordata</taxon>
        <taxon>Craniata</taxon>
        <taxon>Vertebrata</taxon>
        <taxon>Euteleostomi</taxon>
        <taxon>Lepidosauria</taxon>
        <taxon>Squamata</taxon>
        <taxon>Bifurcata</taxon>
        <taxon>Gekkota</taxon>
        <taxon>Sphaerodactylidae</taxon>
        <taxon>Sphaerodactylus</taxon>
    </lineage>
</organism>
<protein>
    <submittedName>
        <fullName evidence="1">Uncharacterized protein</fullName>
    </submittedName>
</protein>
<evidence type="ECO:0000313" key="1">
    <source>
        <dbReference type="EMBL" id="KAH8006471.1"/>
    </source>
</evidence>
<proteinExistence type="predicted"/>
<keyword evidence="2" id="KW-1185">Reference proteome</keyword>